<gene>
    <name evidence="5" type="ORF">R1sor_020993</name>
</gene>
<reference evidence="5 6" key="1">
    <citation type="submission" date="2024-09" db="EMBL/GenBank/DDBJ databases">
        <title>Chromosome-scale assembly of Riccia sorocarpa.</title>
        <authorList>
            <person name="Paukszto L."/>
        </authorList>
    </citation>
    <scope>NUCLEOTIDE SEQUENCE [LARGE SCALE GENOMIC DNA]</scope>
    <source>
        <strain evidence="5">LP-2024</strain>
        <tissue evidence="5">Aerial parts of the thallus</tissue>
    </source>
</reference>
<dbReference type="PANTHER" id="PTHR33021">
    <property type="entry name" value="BLUE COPPER PROTEIN"/>
    <property type="match status" value="1"/>
</dbReference>
<dbReference type="Gene3D" id="2.60.40.420">
    <property type="entry name" value="Cupredoxins - blue copper proteins"/>
    <property type="match status" value="1"/>
</dbReference>
<protein>
    <recommendedName>
        <fullName evidence="4">Phytocyanin domain-containing protein</fullName>
    </recommendedName>
</protein>
<dbReference type="AlphaFoldDB" id="A0ABD3GIN7"/>
<dbReference type="SUPFAM" id="SSF49503">
    <property type="entry name" value="Cupredoxins"/>
    <property type="match status" value="1"/>
</dbReference>
<feature type="domain" description="Phytocyanin" evidence="4">
    <location>
        <begin position="25"/>
        <end position="129"/>
    </location>
</feature>
<dbReference type="CDD" id="cd04216">
    <property type="entry name" value="Phytocyanin"/>
    <property type="match status" value="1"/>
</dbReference>
<dbReference type="InterPro" id="IPR039391">
    <property type="entry name" value="Phytocyanin-like"/>
</dbReference>
<organism evidence="5 6">
    <name type="scientific">Riccia sorocarpa</name>
    <dbReference type="NCBI Taxonomy" id="122646"/>
    <lineage>
        <taxon>Eukaryota</taxon>
        <taxon>Viridiplantae</taxon>
        <taxon>Streptophyta</taxon>
        <taxon>Embryophyta</taxon>
        <taxon>Marchantiophyta</taxon>
        <taxon>Marchantiopsida</taxon>
        <taxon>Marchantiidae</taxon>
        <taxon>Marchantiales</taxon>
        <taxon>Ricciaceae</taxon>
        <taxon>Riccia</taxon>
    </lineage>
</organism>
<keyword evidence="1" id="KW-1015">Disulfide bond</keyword>
<evidence type="ECO:0000259" key="4">
    <source>
        <dbReference type="PROSITE" id="PS51485"/>
    </source>
</evidence>
<comment type="caution">
    <text evidence="5">The sequence shown here is derived from an EMBL/GenBank/DDBJ whole genome shotgun (WGS) entry which is preliminary data.</text>
</comment>
<dbReference type="Proteomes" id="UP001633002">
    <property type="component" value="Unassembled WGS sequence"/>
</dbReference>
<feature type="chain" id="PRO_5044845862" description="Phytocyanin domain-containing protein" evidence="3">
    <location>
        <begin position="25"/>
        <end position="178"/>
    </location>
</feature>
<evidence type="ECO:0000313" key="5">
    <source>
        <dbReference type="EMBL" id="KAL3678037.1"/>
    </source>
</evidence>
<dbReference type="FunFam" id="2.60.40.420:FF:000034">
    <property type="entry name" value="Cupredoxin superfamily protein"/>
    <property type="match status" value="1"/>
</dbReference>
<sequence>MGPRGLRTALIGLNLLCVFLDASATVYNVGTSTMPNWMLPNGSVNYTEWAKGITLRVGDSLYFKYNPNLHNVISVNSTSFAACDTKNFLQVWDEGESTVLIQEPGMHYFTCEAPTHCQKSQAFSILALAALESPPQAAPSNSTAPAPKSSSVPALHQPVLLNSLMLCLTVLLLASIEL</sequence>
<dbReference type="PANTHER" id="PTHR33021:SF193">
    <property type="entry name" value="OS06G0218600 PROTEIN"/>
    <property type="match status" value="1"/>
</dbReference>
<dbReference type="PROSITE" id="PS51485">
    <property type="entry name" value="PHYTOCYANIN"/>
    <property type="match status" value="1"/>
</dbReference>
<evidence type="ECO:0000256" key="1">
    <source>
        <dbReference type="ARBA" id="ARBA00023157"/>
    </source>
</evidence>
<feature type="signal peptide" evidence="3">
    <location>
        <begin position="1"/>
        <end position="24"/>
    </location>
</feature>
<proteinExistence type="predicted"/>
<dbReference type="InterPro" id="IPR008972">
    <property type="entry name" value="Cupredoxin"/>
</dbReference>
<dbReference type="InterPro" id="IPR003245">
    <property type="entry name" value="Phytocyanin_dom"/>
</dbReference>
<name>A0ABD3GIN7_9MARC</name>
<accession>A0ABD3GIN7</accession>
<keyword evidence="3" id="KW-0732">Signal</keyword>
<dbReference type="Pfam" id="PF02298">
    <property type="entry name" value="Cu_bind_like"/>
    <property type="match status" value="1"/>
</dbReference>
<evidence type="ECO:0000313" key="6">
    <source>
        <dbReference type="Proteomes" id="UP001633002"/>
    </source>
</evidence>
<evidence type="ECO:0000256" key="2">
    <source>
        <dbReference type="ARBA" id="ARBA00023180"/>
    </source>
</evidence>
<keyword evidence="2" id="KW-0325">Glycoprotein</keyword>
<dbReference type="EMBL" id="JBJQOH010000007">
    <property type="protein sequence ID" value="KAL3678037.1"/>
    <property type="molecule type" value="Genomic_DNA"/>
</dbReference>
<keyword evidence="6" id="KW-1185">Reference proteome</keyword>
<evidence type="ECO:0000256" key="3">
    <source>
        <dbReference type="SAM" id="SignalP"/>
    </source>
</evidence>